<dbReference type="InterPro" id="IPR011990">
    <property type="entry name" value="TPR-like_helical_dom_sf"/>
</dbReference>
<dbReference type="Gene3D" id="1.25.40.10">
    <property type="entry name" value="Tetratricopeptide repeat domain"/>
    <property type="match status" value="1"/>
</dbReference>
<reference evidence="2" key="1">
    <citation type="submission" date="2023-06" db="EMBL/GenBank/DDBJ databases">
        <authorList>
            <person name="Delattre M."/>
        </authorList>
    </citation>
    <scope>NUCLEOTIDE SEQUENCE</scope>
    <source>
        <strain evidence="2">AF72</strain>
    </source>
</reference>
<dbReference type="EMBL" id="CATQJA010002664">
    <property type="protein sequence ID" value="CAJ0582348.1"/>
    <property type="molecule type" value="Genomic_DNA"/>
</dbReference>
<gene>
    <name evidence="2" type="ORF">MSPICULIGERA_LOCUS20484</name>
</gene>
<dbReference type="GO" id="GO:0097431">
    <property type="term" value="C:mitotic spindle pole"/>
    <property type="evidence" value="ECO:0007669"/>
    <property type="project" value="TreeGrafter"/>
</dbReference>
<feature type="non-terminal residue" evidence="2">
    <location>
        <position position="230"/>
    </location>
</feature>
<evidence type="ECO:0008006" key="4">
    <source>
        <dbReference type="Google" id="ProtNLM"/>
    </source>
</evidence>
<dbReference type="InterPro" id="IPR049039">
    <property type="entry name" value="RMD1-3_a_helical_rpt"/>
</dbReference>
<evidence type="ECO:0000313" key="2">
    <source>
        <dbReference type="EMBL" id="CAJ0582348.1"/>
    </source>
</evidence>
<dbReference type="PANTHER" id="PTHR16056">
    <property type="entry name" value="REGULATOR OF MICROTUBULE DYNAMICS PROTEIN"/>
    <property type="match status" value="1"/>
</dbReference>
<keyword evidence="3" id="KW-1185">Reference proteome</keyword>
<dbReference type="AlphaFoldDB" id="A0AA36G7A6"/>
<organism evidence="2 3">
    <name type="scientific">Mesorhabditis spiculigera</name>
    <dbReference type="NCBI Taxonomy" id="96644"/>
    <lineage>
        <taxon>Eukaryota</taxon>
        <taxon>Metazoa</taxon>
        <taxon>Ecdysozoa</taxon>
        <taxon>Nematoda</taxon>
        <taxon>Chromadorea</taxon>
        <taxon>Rhabditida</taxon>
        <taxon>Rhabditina</taxon>
        <taxon>Rhabditomorpha</taxon>
        <taxon>Rhabditoidea</taxon>
        <taxon>Rhabditidae</taxon>
        <taxon>Mesorhabditinae</taxon>
        <taxon>Mesorhabditis</taxon>
    </lineage>
</organism>
<dbReference type="Proteomes" id="UP001177023">
    <property type="component" value="Unassembled WGS sequence"/>
</dbReference>
<comment type="caution">
    <text evidence="2">The sequence shown here is derived from an EMBL/GenBank/DDBJ whole genome shotgun (WGS) entry which is preliminary data.</text>
</comment>
<dbReference type="GO" id="GO:0005876">
    <property type="term" value="C:spindle microtubule"/>
    <property type="evidence" value="ECO:0007669"/>
    <property type="project" value="TreeGrafter"/>
</dbReference>
<evidence type="ECO:0000256" key="1">
    <source>
        <dbReference type="SAM" id="Coils"/>
    </source>
</evidence>
<dbReference type="GO" id="GO:0005739">
    <property type="term" value="C:mitochondrion"/>
    <property type="evidence" value="ECO:0007669"/>
    <property type="project" value="TreeGrafter"/>
</dbReference>
<name>A0AA36G7A6_9BILA</name>
<dbReference type="GO" id="GO:0008017">
    <property type="term" value="F:microtubule binding"/>
    <property type="evidence" value="ECO:0007669"/>
    <property type="project" value="TreeGrafter"/>
</dbReference>
<feature type="coiled-coil region" evidence="1">
    <location>
        <begin position="8"/>
        <end position="35"/>
    </location>
</feature>
<dbReference type="PANTHER" id="PTHR16056:SF20">
    <property type="entry name" value="C2H2-TYPE DOMAIN-CONTAINING PROTEIN-RELATED"/>
    <property type="match status" value="1"/>
</dbReference>
<accession>A0AA36G7A6</accession>
<keyword evidence="1" id="KW-0175">Coiled coil</keyword>
<proteinExistence type="predicted"/>
<dbReference type="Pfam" id="PF21033">
    <property type="entry name" value="RMD1-3"/>
    <property type="match status" value="1"/>
</dbReference>
<protein>
    <recommendedName>
        <fullName evidence="4">Regulator of microtubule dynamics protein 1</fullName>
    </recommendedName>
</protein>
<evidence type="ECO:0000313" key="3">
    <source>
        <dbReference type="Proteomes" id="UP001177023"/>
    </source>
</evidence>
<dbReference type="SUPFAM" id="SSF48452">
    <property type="entry name" value="TPR-like"/>
    <property type="match status" value="1"/>
</dbReference>
<sequence length="230" mass="26659">MVQHLQKLDELLSDKRNYLASYDEAKKLLAENENDVEVAWRWIQACHQKALALTVFADKKVALIEGRELAQRLVVNFPEHGQLLKWAAMTTGKSVEFVGLTDKVRQGKIFKEYLDRASKLLPDDHRLLHLRARYKFSMSQMSWIERKAVNALFTDPPNSTIEDALADFLELHEKEPLWLDNLLYLGKCYSVIKDKAKAAEFLEKCLTQPAIDDEDEHHHKEARECLSKLK</sequence>